<evidence type="ECO:0000313" key="26">
    <source>
        <dbReference type="Proteomes" id="UP000273194"/>
    </source>
</evidence>
<evidence type="ECO:0000313" key="12">
    <source>
        <dbReference type="EMBL" id="AZF71428.1"/>
    </source>
</evidence>
<dbReference type="Proteomes" id="UP000273443">
    <property type="component" value="Chromosome"/>
</dbReference>
<evidence type="ECO:0000313" key="28">
    <source>
        <dbReference type="Proteomes" id="UP000275843"/>
    </source>
</evidence>
<dbReference type="PROSITE" id="PS00198">
    <property type="entry name" value="4FE4S_FER_1"/>
    <property type="match status" value="2"/>
</dbReference>
<evidence type="ECO:0000313" key="9">
    <source>
        <dbReference type="EMBL" id="AKA77021.1"/>
    </source>
</evidence>
<dbReference type="Proteomes" id="UP000033057">
    <property type="component" value="Chromosome"/>
</dbReference>
<dbReference type="GeneID" id="44130060"/>
<evidence type="ECO:0000313" key="16">
    <source>
        <dbReference type="EMBL" id="AZF81883.1"/>
    </source>
</evidence>
<dbReference type="Proteomes" id="UP000269431">
    <property type="component" value="Chromosome"/>
</dbReference>
<dbReference type="InterPro" id="IPR051460">
    <property type="entry name" value="HdrC_iron-sulfur_subunit"/>
</dbReference>
<dbReference type="PANTHER" id="PTHR43255:SF1">
    <property type="entry name" value="IRON-SULFUR-BINDING OXIDOREDUCTASE FADF-RELATED"/>
    <property type="match status" value="1"/>
</dbReference>
<name>A0A0E3MDW1_SACSO</name>
<dbReference type="EMBL" id="CP033236">
    <property type="protein sequence ID" value="AZF71428.1"/>
    <property type="molecule type" value="Genomic_DNA"/>
</dbReference>
<evidence type="ECO:0000313" key="29">
    <source>
        <dbReference type="Proteomes" id="UP000278715"/>
    </source>
</evidence>
<evidence type="ECO:0000313" key="20">
    <source>
        <dbReference type="Proteomes" id="UP000033057"/>
    </source>
</evidence>
<evidence type="ECO:0000313" key="25">
    <source>
        <dbReference type="Proteomes" id="UP000269431"/>
    </source>
</evidence>
<evidence type="ECO:0000313" key="11">
    <source>
        <dbReference type="EMBL" id="AZF68808.1"/>
    </source>
</evidence>
<evidence type="ECO:0000256" key="4">
    <source>
        <dbReference type="ARBA" id="ARBA00023002"/>
    </source>
</evidence>
<dbReference type="AlphaFoldDB" id="A0A0E3MDW1"/>
<keyword evidence="5" id="KW-0408">Iron</keyword>
<reference evidence="19" key="2">
    <citation type="submission" date="2016-04" db="EMBL/GenBank/DDBJ databases">
        <authorList>
            <person name="Evans L.H."/>
            <person name="Alamgir A."/>
            <person name="Owens N."/>
            <person name="Weber N.D."/>
            <person name="Virtaneva K."/>
            <person name="Barbian K."/>
            <person name="Babar A."/>
            <person name="Rosenke K."/>
        </authorList>
    </citation>
    <scope>NUCLEOTIDE SEQUENCE</scope>
    <source>
        <strain evidence="19">P1</strain>
    </source>
</reference>
<dbReference type="InterPro" id="IPR017896">
    <property type="entry name" value="4Fe4S_Fe-S-bd"/>
</dbReference>
<keyword evidence="4" id="KW-0560">Oxidoreductase</keyword>
<organism evidence="8 21">
    <name type="scientific">Saccharolobus solfataricus</name>
    <name type="common">Sulfolobus solfataricus</name>
    <dbReference type="NCBI Taxonomy" id="2287"/>
    <lineage>
        <taxon>Archaea</taxon>
        <taxon>Thermoproteota</taxon>
        <taxon>Thermoprotei</taxon>
        <taxon>Sulfolobales</taxon>
        <taxon>Sulfolobaceae</taxon>
        <taxon>Saccharolobus</taxon>
    </lineage>
</organism>
<dbReference type="Proteomes" id="UP000267993">
    <property type="component" value="Chromosome"/>
</dbReference>
<dbReference type="EMBL" id="CP033238">
    <property type="protein sequence ID" value="AZF76671.1"/>
    <property type="molecule type" value="Genomic_DNA"/>
</dbReference>
<dbReference type="EMBL" id="CP050869">
    <property type="protein sequence ID" value="QPG48688.1"/>
    <property type="molecule type" value="Genomic_DNA"/>
</dbReference>
<protein>
    <submittedName>
        <fullName evidence="8">4Fe-4S dicluster domain-containing protein</fullName>
    </submittedName>
    <submittedName>
        <fullName evidence="19">Heterodisulfide reductase</fullName>
    </submittedName>
</protein>
<dbReference type="Proteomes" id="UP000033085">
    <property type="component" value="Chromosome"/>
</dbReference>
<dbReference type="InterPro" id="IPR017900">
    <property type="entry name" value="4Fe4S_Fe_S_CS"/>
</dbReference>
<dbReference type="SUPFAM" id="SSF46548">
    <property type="entry name" value="alpha-helical ferredoxin"/>
    <property type="match status" value="1"/>
</dbReference>
<keyword evidence="3" id="KW-0479">Metal-binding</keyword>
<reference evidence="24 25" key="4">
    <citation type="journal article" date="2018" name="Proc. Natl. Acad. Sci. U.S.A.">
        <title>Nonmutational mechanism of inheritance in the Archaeon Sulfolobus solfataricus.</title>
        <authorList>
            <person name="Payne S."/>
            <person name="McCarthy S."/>
            <person name="Johnson T."/>
            <person name="North E."/>
            <person name="Blum P."/>
        </authorList>
    </citation>
    <scope>NUCLEOTIDE SEQUENCE [LARGE SCALE GENOMIC DNA]</scope>
    <source>
        <strain evidence="12 24">SARC-H</strain>
        <strain evidence="13 28">SARC-I</strain>
        <strain evidence="15 29">SARC-N</strain>
        <strain evidence="16 30">SARC-O</strain>
        <strain evidence="17 25">SUL120</strain>
        <strain evidence="11 26">SULG</strain>
        <strain evidence="14 27">SULM</strain>
    </source>
</reference>
<evidence type="ECO:0000313" key="31">
    <source>
        <dbReference type="Proteomes" id="UP000594632"/>
    </source>
</evidence>
<dbReference type="KEGG" id="ssof:SULC_2129"/>
<dbReference type="EMBL" id="CP033237">
    <property type="protein sequence ID" value="AZF74048.1"/>
    <property type="molecule type" value="Genomic_DNA"/>
</dbReference>
<dbReference type="Proteomes" id="UP000282269">
    <property type="component" value="Chromosome"/>
</dbReference>
<dbReference type="GO" id="GO:0051539">
    <property type="term" value="F:4 iron, 4 sulfur cluster binding"/>
    <property type="evidence" value="ECO:0007669"/>
    <property type="project" value="UniProtKB-KW"/>
</dbReference>
<keyword evidence="6" id="KW-0411">Iron-sulfur</keyword>
<accession>A0A0E3MDW1</accession>
<dbReference type="OMA" id="DFFPDWG"/>
<keyword evidence="2" id="KW-0004">4Fe-4S</keyword>
<dbReference type="Proteomes" id="UP000076770">
    <property type="component" value="Chromosome i"/>
</dbReference>
<sequence>MATKTILPPLPDDPRFLDMSYDVQAPLPEEERNLLSNLKPEEREVAVKFWEAVKSDFRYNEYLRGCLNCGVCTSGCPAAKFYDFGPREMIQYMMRDEVDKIWEFVNKKVWACVQCYTCSMRCPFNNEIAGLIMVLREYAVKFGLQSAKEVLAPYRRVLLTVITTGNQVTPDMIQPDAFPDWGPQAVEESKNMDVYRKAVPVDLLQRTDIGWHASLQTAVEMMTIFVEAGVLDSLKNVDKDLYDMIMDIYEERKQQLEEIKEKWEKGELKEEDLPDSWLEL</sequence>
<dbReference type="Proteomes" id="UP000594632">
    <property type="component" value="Chromosome"/>
</dbReference>
<dbReference type="KEGG" id="ssoa:SULA_2130"/>
<evidence type="ECO:0000313" key="27">
    <source>
        <dbReference type="Proteomes" id="UP000273443"/>
    </source>
</evidence>
<dbReference type="PANTHER" id="PTHR43255">
    <property type="entry name" value="IRON-SULFUR-BINDING OXIDOREDUCTASE FADF-RELATED-RELATED"/>
    <property type="match status" value="1"/>
</dbReference>
<reference evidence="20 21" key="1">
    <citation type="journal article" date="2015" name="Genome Announc.">
        <title>Complete Genome Sequence of Sulfolobus solfataricus Strain 98/2 and Evolved Derivatives.</title>
        <authorList>
            <person name="McCarthy S."/>
            <person name="Gradnigo J."/>
            <person name="Johnson T."/>
            <person name="Payne S."/>
            <person name="Lipzen A."/>
            <person name="Martin J."/>
            <person name="Schackwitz W."/>
            <person name="Moriyama E."/>
            <person name="Blum P."/>
        </authorList>
    </citation>
    <scope>NUCLEOTIDE SEQUENCE [LARGE SCALE GENOMIC DNA]</scope>
    <source>
        <strain evidence="20">98/2 SULC</strain>
        <strain evidence="8">SARC-B</strain>
        <strain evidence="9">SARC-C</strain>
        <strain evidence="10 22">SULA</strain>
        <strain evidence="21">SULB</strain>
    </source>
</reference>
<dbReference type="EMBL" id="CP011055">
    <property type="protein sequence ID" value="AKA74325.1"/>
    <property type="molecule type" value="Genomic_DNA"/>
</dbReference>
<evidence type="ECO:0000256" key="2">
    <source>
        <dbReference type="ARBA" id="ARBA00022485"/>
    </source>
</evidence>
<dbReference type="Gene3D" id="1.10.1060.10">
    <property type="entry name" value="Alpha-helical ferredoxin"/>
    <property type="match status" value="1"/>
</dbReference>
<dbReference type="OrthoDB" id="144910at2157"/>
<evidence type="ECO:0000313" key="17">
    <source>
        <dbReference type="EMBL" id="AZF84456.1"/>
    </source>
</evidence>
<reference evidence="8" key="5">
    <citation type="submission" date="2018-10" db="EMBL/GenBank/DDBJ databases">
        <authorList>
            <person name="McCarthy S."/>
            <person name="Gradnigo J."/>
            <person name="Johnson T."/>
            <person name="Payne S."/>
            <person name="Lipzen A."/>
            <person name="Schackwitz W."/>
            <person name="Martin J."/>
            <person name="Moriyama E."/>
            <person name="Blum P."/>
        </authorList>
    </citation>
    <scope>NUCLEOTIDE SEQUENCE</scope>
    <source>
        <strain evidence="8">SARC-B</strain>
        <strain evidence="9">SARC-C</strain>
        <strain evidence="10">SULA</strain>
    </source>
</reference>
<evidence type="ECO:0000256" key="6">
    <source>
        <dbReference type="ARBA" id="ARBA00023014"/>
    </source>
</evidence>
<dbReference type="Proteomes" id="UP000275843">
    <property type="component" value="Chromosome"/>
</dbReference>
<dbReference type="Pfam" id="PF13183">
    <property type="entry name" value="Fer4_8"/>
    <property type="match status" value="1"/>
</dbReference>
<dbReference type="Proteomes" id="UP000273194">
    <property type="component" value="Chromosome"/>
</dbReference>
<reference evidence="18 31" key="6">
    <citation type="journal article" date="2020" name="Nat. Commun.">
        <title>The structures of two archaeal type IV pili illuminate evolutionary relationships.</title>
        <authorList>
            <person name="Wang F."/>
            <person name="Baquero D.P."/>
            <person name="Su Z."/>
            <person name="Beltran L.C."/>
            <person name="Prangishvili D."/>
            <person name="Krupovic M."/>
            <person name="Egelman E.H."/>
        </authorList>
    </citation>
    <scope>NUCLEOTIDE SEQUENCE [LARGE SCALE GENOMIC DNA]</scope>
    <source>
        <strain evidence="18 31">POZ149</strain>
    </source>
</reference>
<dbReference type="KEGG" id="ssol:SULB_2131"/>
<dbReference type="GeneID" id="1454161"/>
<dbReference type="GO" id="GO:0005886">
    <property type="term" value="C:plasma membrane"/>
    <property type="evidence" value="ECO:0007669"/>
    <property type="project" value="TreeGrafter"/>
</dbReference>
<evidence type="ECO:0000313" key="10">
    <source>
        <dbReference type="EMBL" id="AKA79713.1"/>
    </source>
</evidence>
<dbReference type="InterPro" id="IPR009051">
    <property type="entry name" value="Helical_ferredxn"/>
</dbReference>
<evidence type="ECO:0000313" key="13">
    <source>
        <dbReference type="EMBL" id="AZF74048.1"/>
    </source>
</evidence>
<evidence type="ECO:0000256" key="5">
    <source>
        <dbReference type="ARBA" id="ARBA00023004"/>
    </source>
</evidence>
<evidence type="ECO:0000313" key="18">
    <source>
        <dbReference type="EMBL" id="QPG48688.1"/>
    </source>
</evidence>
<dbReference type="EMBL" id="CP033241">
    <property type="protein sequence ID" value="AZF84456.1"/>
    <property type="molecule type" value="Genomic_DNA"/>
</dbReference>
<evidence type="ECO:0000313" key="24">
    <source>
        <dbReference type="Proteomes" id="UP000267993"/>
    </source>
</evidence>
<dbReference type="Proteomes" id="UP000278715">
    <property type="component" value="Chromosome"/>
</dbReference>
<dbReference type="GO" id="GO:0046872">
    <property type="term" value="F:metal ion binding"/>
    <property type="evidence" value="ECO:0007669"/>
    <property type="project" value="UniProtKB-KW"/>
</dbReference>
<reference evidence="23" key="3">
    <citation type="submission" date="2016-04" db="EMBL/GenBank/DDBJ databases">
        <authorList>
            <person name="Shah S.A."/>
            <person name="Garrett R.A."/>
        </authorList>
    </citation>
    <scope>NUCLEOTIDE SEQUENCE [LARGE SCALE GENOMIC DNA]</scope>
    <source>
        <strain evidence="23">ATCC 35091 / DSM 1616 / JCM 8930 / NBRC 15331 / P1</strain>
    </source>
</reference>
<evidence type="ECO:0000313" key="19">
    <source>
        <dbReference type="EMBL" id="SAI84711.1"/>
    </source>
</evidence>
<dbReference type="RefSeq" id="WP_009989757.1">
    <property type="nucleotide sequence ID" value="NZ_CP011055.2"/>
</dbReference>
<dbReference type="GO" id="GO:0016491">
    <property type="term" value="F:oxidoreductase activity"/>
    <property type="evidence" value="ECO:0007669"/>
    <property type="project" value="UniProtKB-KW"/>
</dbReference>
<dbReference type="PATRIC" id="fig|2287.6.peg.2185"/>
<evidence type="ECO:0000259" key="7">
    <source>
        <dbReference type="PROSITE" id="PS51379"/>
    </source>
</evidence>
<dbReference type="EMBL" id="CP033240">
    <property type="protein sequence ID" value="AZF81883.1"/>
    <property type="molecule type" value="Genomic_DNA"/>
</dbReference>
<dbReference type="EMBL" id="LT549890">
    <property type="protein sequence ID" value="SAI84711.1"/>
    <property type="molecule type" value="Genomic_DNA"/>
</dbReference>
<proteinExistence type="inferred from homology"/>
<evidence type="ECO:0000313" key="8">
    <source>
        <dbReference type="EMBL" id="AKA74325.1"/>
    </source>
</evidence>
<dbReference type="EMBL" id="CP011056">
    <property type="protein sequence ID" value="AKA77021.1"/>
    <property type="molecule type" value="Genomic_DNA"/>
</dbReference>
<feature type="domain" description="4Fe-4S ferredoxin-type" evidence="7">
    <location>
        <begin position="55"/>
        <end position="87"/>
    </location>
</feature>
<dbReference type="EMBL" id="CP033235">
    <property type="protein sequence ID" value="AZF68808.1"/>
    <property type="molecule type" value="Genomic_DNA"/>
</dbReference>
<evidence type="ECO:0000313" key="23">
    <source>
        <dbReference type="Proteomes" id="UP000076770"/>
    </source>
</evidence>
<evidence type="ECO:0000313" key="22">
    <source>
        <dbReference type="Proteomes" id="UP000033106"/>
    </source>
</evidence>
<dbReference type="PROSITE" id="PS51379">
    <property type="entry name" value="4FE4S_FER_2"/>
    <property type="match status" value="1"/>
</dbReference>
<gene>
    <name evidence="18" type="ORF">HFC64_00605</name>
    <name evidence="19" type="ORF">SSOP1_1157</name>
    <name evidence="10" type="ORF">SULA_2130</name>
    <name evidence="8" type="ORF">SULB_2131</name>
    <name evidence="9" type="ORF">SULC_2129</name>
    <name evidence="11" type="ORF">SULG_10745</name>
    <name evidence="12" type="ORF">SULH_10745</name>
    <name evidence="13" type="ORF">SULI_10745</name>
    <name evidence="14" type="ORF">SULM_10735</name>
    <name evidence="15" type="ORF">SULN_10735</name>
    <name evidence="16" type="ORF">SULO_10745</name>
    <name evidence="17" type="ORF">SULZ_10685</name>
</gene>
<dbReference type="Proteomes" id="UP000033106">
    <property type="component" value="Chromosome"/>
</dbReference>
<evidence type="ECO:0000256" key="3">
    <source>
        <dbReference type="ARBA" id="ARBA00022723"/>
    </source>
</evidence>
<evidence type="ECO:0000313" key="30">
    <source>
        <dbReference type="Proteomes" id="UP000282269"/>
    </source>
</evidence>
<dbReference type="EMBL" id="CP033239">
    <property type="protein sequence ID" value="AZF79279.1"/>
    <property type="molecule type" value="Genomic_DNA"/>
</dbReference>
<evidence type="ECO:0000313" key="15">
    <source>
        <dbReference type="EMBL" id="AZF79279.1"/>
    </source>
</evidence>
<dbReference type="EMBL" id="CP011057">
    <property type="protein sequence ID" value="AKA79713.1"/>
    <property type="molecule type" value="Genomic_DNA"/>
</dbReference>
<evidence type="ECO:0000313" key="14">
    <source>
        <dbReference type="EMBL" id="AZF76671.1"/>
    </source>
</evidence>
<comment type="similarity">
    <text evidence="1">Belongs to the HdrC family.</text>
</comment>
<evidence type="ECO:0000313" key="21">
    <source>
        <dbReference type="Proteomes" id="UP000033085"/>
    </source>
</evidence>
<evidence type="ECO:0000256" key="1">
    <source>
        <dbReference type="ARBA" id="ARBA00007097"/>
    </source>
</evidence>